<keyword evidence="1" id="KW-0808">Transferase</keyword>
<dbReference type="InterPro" id="IPR053205">
    <property type="entry name" value="GHMP_kinase_L-arabinokinase"/>
</dbReference>
<dbReference type="eggNOG" id="COG4671">
    <property type="taxonomic scope" value="Bacteria"/>
</dbReference>
<dbReference type="EMBL" id="ASSJ01000070">
    <property type="protein sequence ID" value="ERN40668.1"/>
    <property type="molecule type" value="Genomic_DNA"/>
</dbReference>
<dbReference type="RefSeq" id="WP_022608067.1">
    <property type="nucleotide sequence ID" value="NZ_ASSJ01000070.1"/>
</dbReference>
<evidence type="ECO:0000313" key="1">
    <source>
        <dbReference type="EMBL" id="ERN40668.1"/>
    </source>
</evidence>
<dbReference type="PANTHER" id="PTHR38134">
    <property type="entry name" value="SLR1395 PROTEIN"/>
    <property type="match status" value="1"/>
</dbReference>
<name>U5D7T1_9CHRO</name>
<reference evidence="1 2" key="1">
    <citation type="submission" date="2013-05" db="EMBL/GenBank/DDBJ databases">
        <title>Draft genome sequence of Rubidibacter lacunae KORDI 51-2.</title>
        <authorList>
            <person name="Choi D.H."/>
            <person name="Noh J.H."/>
            <person name="Kwon K.-K."/>
            <person name="Lee J.-H."/>
            <person name="Ryu J.-Y."/>
        </authorList>
    </citation>
    <scope>NUCLEOTIDE SEQUENCE [LARGE SCALE GENOMIC DNA]</scope>
    <source>
        <strain evidence="1 2">KORDI 51-2</strain>
    </source>
</reference>
<dbReference type="SUPFAM" id="SSF53756">
    <property type="entry name" value="UDP-Glycosyltransferase/glycogen phosphorylase"/>
    <property type="match status" value="1"/>
</dbReference>
<dbReference type="PANTHER" id="PTHR38134:SF2">
    <property type="entry name" value="GALACTOKINASE"/>
    <property type="match status" value="1"/>
</dbReference>
<evidence type="ECO:0000313" key="2">
    <source>
        <dbReference type="Proteomes" id="UP000016960"/>
    </source>
</evidence>
<dbReference type="PATRIC" id="fig|582515.4.peg.2981"/>
<keyword evidence="2" id="KW-1185">Reference proteome</keyword>
<protein>
    <submittedName>
        <fullName evidence="1">Putative glycosyl transferase</fullName>
    </submittedName>
</protein>
<organism evidence="1 2">
    <name type="scientific">Rubidibacter lacunae KORDI 51-2</name>
    <dbReference type="NCBI Taxonomy" id="582515"/>
    <lineage>
        <taxon>Bacteria</taxon>
        <taxon>Bacillati</taxon>
        <taxon>Cyanobacteriota</taxon>
        <taxon>Cyanophyceae</taxon>
        <taxon>Oscillatoriophycideae</taxon>
        <taxon>Chroococcales</taxon>
        <taxon>Aphanothecaceae</taxon>
        <taxon>Rubidibacter</taxon>
    </lineage>
</organism>
<comment type="caution">
    <text evidence="1">The sequence shown here is derived from an EMBL/GenBank/DDBJ whole genome shotgun (WGS) entry which is preliminary data.</text>
</comment>
<sequence length="368" mass="40940">MSRPVVYFAVTGHGFGHAVRAASVAAALQHLNPDVLPVLVTPAPHWLLASYLGDDFLHRPRTFDVGVVQSDSLQMDLPATAASWQAIRDRAAQIIKSEADFIRTNRARLVVADIPPLAGEIARAAGVPCWAIGNFGWDFIYRDWGEDFTELVDWIAEQYARCELLWRLPLHEAMGAFPTIRDVGLTGGIPRLSVDEARAFGLSTERDRTALLTFGGLGLAQTPYHNLERFPDWKFITFDANAPELPNLIRVRDRRYRPVDFMPFCERVVSKPGFSTFSEAMRLSIPIVSLTREGFAESPVLLAGLQDYSAHQIVEADEFFHGNWSFLHRSPTPARQPGAISTDGSETIARAICEYLSTTRASPSIHPR</sequence>
<proteinExistence type="predicted"/>
<accession>U5D7T1</accession>
<dbReference type="InParanoid" id="U5D7T1"/>
<gene>
    <name evidence="1" type="ORF">KR51_00026520</name>
</gene>
<dbReference type="AlphaFoldDB" id="U5D7T1"/>
<dbReference type="OrthoDB" id="503106at2"/>
<dbReference type="STRING" id="582515.KR51_00026520"/>
<dbReference type="GO" id="GO:0016740">
    <property type="term" value="F:transferase activity"/>
    <property type="evidence" value="ECO:0007669"/>
    <property type="project" value="UniProtKB-KW"/>
</dbReference>
<dbReference type="Proteomes" id="UP000016960">
    <property type="component" value="Unassembled WGS sequence"/>
</dbReference>